<dbReference type="FunFam" id="3.40.50.720:FF:000065">
    <property type="entry name" value="UDP-glucuronic acid decarboxylase 1"/>
    <property type="match status" value="1"/>
</dbReference>
<evidence type="ECO:0000259" key="18">
    <source>
        <dbReference type="Pfam" id="PF16363"/>
    </source>
</evidence>
<evidence type="ECO:0000256" key="16">
    <source>
        <dbReference type="ARBA" id="ARBA00031585"/>
    </source>
</evidence>
<dbReference type="UniPathway" id="UPA00796">
    <property type="reaction ID" value="UER00771"/>
</dbReference>
<dbReference type="PANTHER" id="PTHR43078">
    <property type="entry name" value="UDP-GLUCURONIC ACID DECARBOXYLASE-RELATED"/>
    <property type="match status" value="1"/>
</dbReference>
<evidence type="ECO:0000256" key="6">
    <source>
        <dbReference type="ARBA" id="ARBA00018816"/>
    </source>
</evidence>
<dbReference type="GO" id="GO:0070403">
    <property type="term" value="F:NAD+ binding"/>
    <property type="evidence" value="ECO:0000318"/>
    <property type="project" value="GO_Central"/>
</dbReference>
<dbReference type="GO" id="GO:0005737">
    <property type="term" value="C:cytoplasm"/>
    <property type="evidence" value="ECO:0000318"/>
    <property type="project" value="GO_Central"/>
</dbReference>
<evidence type="ECO:0000256" key="11">
    <source>
        <dbReference type="ARBA" id="ARBA00023027"/>
    </source>
</evidence>
<dbReference type="Proteomes" id="UP000009022">
    <property type="component" value="Unassembled WGS sequence"/>
</dbReference>
<dbReference type="CTD" id="6756850"/>
<dbReference type="InterPro" id="IPR016040">
    <property type="entry name" value="NAD(P)-bd_dom"/>
</dbReference>
<dbReference type="GO" id="GO:0033320">
    <property type="term" value="P:UDP-D-xylose biosynthetic process"/>
    <property type="evidence" value="ECO:0007669"/>
    <property type="project" value="UniProtKB-UniPathway"/>
</dbReference>
<dbReference type="SUPFAM" id="SSF51735">
    <property type="entry name" value="NAD(P)-binding Rossmann-fold domains"/>
    <property type="match status" value="1"/>
</dbReference>
<keyword evidence="20" id="KW-1185">Reference proteome</keyword>
<feature type="non-terminal residue" evidence="19">
    <location>
        <position position="1"/>
    </location>
</feature>
<dbReference type="eggNOG" id="KOG1429">
    <property type="taxonomic scope" value="Eukaryota"/>
</dbReference>
<comment type="catalytic activity">
    <reaction evidence="17">
        <text>UDP-alpha-D-glucuronate + H(+) = UDP-alpha-D-xylose + CO2</text>
        <dbReference type="Rhea" id="RHEA:23916"/>
        <dbReference type="ChEBI" id="CHEBI:15378"/>
        <dbReference type="ChEBI" id="CHEBI:16526"/>
        <dbReference type="ChEBI" id="CHEBI:57632"/>
        <dbReference type="ChEBI" id="CHEBI:58052"/>
        <dbReference type="EC" id="4.1.1.35"/>
    </reaction>
    <physiologicalReaction direction="left-to-right" evidence="17">
        <dbReference type="Rhea" id="RHEA:23917"/>
    </physiologicalReaction>
</comment>
<dbReference type="HOGENOM" id="CLU_007383_4_0_1"/>
<gene>
    <name evidence="19" type="ORF">TRIADDRAFT_29937</name>
</gene>
<dbReference type="GO" id="GO:0032580">
    <property type="term" value="C:Golgi cisterna membrane"/>
    <property type="evidence" value="ECO:0007669"/>
    <property type="project" value="UniProtKB-SubCell"/>
</dbReference>
<keyword evidence="9" id="KW-0735">Signal-anchor</keyword>
<evidence type="ECO:0000256" key="7">
    <source>
        <dbReference type="ARBA" id="ARBA00022692"/>
    </source>
</evidence>
<sequence>KNYPPVKSLIEGQRLRILITGGAGFVGSHLADALMLAGHEVTVADNFFTGRKVNVDHWIGHKNFELLHHDITEPLRIEVDQIYHLASPASPPHYMYNPIKTIKTNTIGTMNMLGLAKRVKARLLLASTSEVYGDPEIHPQHEGYWGHVNSIGPRACYDEGKRIAETLCYAYKKQENVAVRVARIFNTYGPRMHVNDGMVVSNFIIQALQGKPLTVYGNGKQTRSFQYVSDLVRGLITLMNSNVSSPVNLGNPEEHTIADFAEFVRKFVGGKVPIVNKPMPQDDPRKRKPDITKAKTLLNWKPVVSSRIHYFSKFTYEA</sequence>
<comment type="similarity">
    <text evidence="4">Belongs to the NAD(P)-dependent epimerase/dehydratase family. UDP-glucuronic acid decarboxylase subfamily.</text>
</comment>
<evidence type="ECO:0000256" key="12">
    <source>
        <dbReference type="ARBA" id="ARBA00023034"/>
    </source>
</evidence>
<dbReference type="CDD" id="cd05230">
    <property type="entry name" value="UGD_SDR_e"/>
    <property type="match status" value="1"/>
</dbReference>
<keyword evidence="12" id="KW-0333">Golgi apparatus</keyword>
<dbReference type="OMA" id="EVFRLWC"/>
<keyword evidence="7" id="KW-0812">Transmembrane</keyword>
<dbReference type="Pfam" id="PF16363">
    <property type="entry name" value="GDP_Man_Dehyd"/>
    <property type="match status" value="1"/>
</dbReference>
<evidence type="ECO:0000256" key="14">
    <source>
        <dbReference type="ARBA" id="ARBA00023180"/>
    </source>
</evidence>
<keyword evidence="13" id="KW-0472">Membrane</keyword>
<name>B3S5Z6_TRIAD</name>
<reference evidence="19 20" key="1">
    <citation type="journal article" date="2008" name="Nature">
        <title>The Trichoplax genome and the nature of placozoans.</title>
        <authorList>
            <person name="Srivastava M."/>
            <person name="Begovic E."/>
            <person name="Chapman J."/>
            <person name="Putnam N.H."/>
            <person name="Hellsten U."/>
            <person name="Kawashima T."/>
            <person name="Kuo A."/>
            <person name="Mitros T."/>
            <person name="Salamov A."/>
            <person name="Carpenter M.L."/>
            <person name="Signorovitch A.Y."/>
            <person name="Moreno M.A."/>
            <person name="Kamm K."/>
            <person name="Grimwood J."/>
            <person name="Schmutz J."/>
            <person name="Shapiro H."/>
            <person name="Grigoriev I.V."/>
            <person name="Buss L.W."/>
            <person name="Schierwater B."/>
            <person name="Dellaporta S.L."/>
            <person name="Rokhsar D.S."/>
        </authorList>
    </citation>
    <scope>NUCLEOTIDE SEQUENCE [LARGE SCALE GENOMIC DNA]</scope>
    <source>
        <strain evidence="19 20">Grell-BS-1999</strain>
    </source>
</reference>
<dbReference type="GO" id="GO:0042732">
    <property type="term" value="P:D-xylose metabolic process"/>
    <property type="evidence" value="ECO:0007669"/>
    <property type="project" value="InterPro"/>
</dbReference>
<keyword evidence="11" id="KW-0520">NAD</keyword>
<dbReference type="Gene3D" id="3.40.50.720">
    <property type="entry name" value="NAD(P)-binding Rossmann-like Domain"/>
    <property type="match status" value="2"/>
</dbReference>
<comment type="pathway">
    <text evidence="3">Nucleotide-sugar biosynthesis; UDP-alpha-D-xylose biosynthesis; UDP-alpha-D-xylose from UDP-alpha-D-glucuronate: step 1/1.</text>
</comment>
<evidence type="ECO:0000256" key="5">
    <source>
        <dbReference type="ARBA" id="ARBA00012290"/>
    </source>
</evidence>
<evidence type="ECO:0000256" key="15">
    <source>
        <dbReference type="ARBA" id="ARBA00023239"/>
    </source>
</evidence>
<dbReference type="EMBL" id="DS985251">
    <property type="protein sequence ID" value="EDV22002.1"/>
    <property type="molecule type" value="Genomic_DNA"/>
</dbReference>
<feature type="domain" description="NAD(P)-binding" evidence="18">
    <location>
        <begin position="18"/>
        <end position="305"/>
    </location>
</feature>
<comment type="subcellular location">
    <subcellularLocation>
        <location evidence="2">Golgi apparatus</location>
        <location evidence="2">Golgi stack membrane</location>
        <topology evidence="2">Single-pass type II membrane protein</topology>
    </subcellularLocation>
</comment>
<dbReference type="PANTHER" id="PTHR43078:SF6">
    <property type="entry name" value="UDP-GLUCURONIC ACID DECARBOXYLASE 1"/>
    <property type="match status" value="1"/>
</dbReference>
<dbReference type="InterPro" id="IPR044516">
    <property type="entry name" value="UXS-like"/>
</dbReference>
<dbReference type="RefSeq" id="XP_002115639.1">
    <property type="nucleotide sequence ID" value="XM_002115603.1"/>
</dbReference>
<keyword evidence="10" id="KW-1133">Transmembrane helix</keyword>
<dbReference type="GO" id="GO:0048040">
    <property type="term" value="F:UDP-glucuronate decarboxylase activity"/>
    <property type="evidence" value="ECO:0000318"/>
    <property type="project" value="GO_Central"/>
</dbReference>
<comment type="cofactor">
    <cofactor evidence="1">
        <name>NAD(+)</name>
        <dbReference type="ChEBI" id="CHEBI:57540"/>
    </cofactor>
</comment>
<dbReference type="EC" id="4.1.1.35" evidence="5"/>
<keyword evidence="15" id="KW-0456">Lyase</keyword>
<evidence type="ECO:0000256" key="10">
    <source>
        <dbReference type="ARBA" id="ARBA00022989"/>
    </source>
</evidence>
<evidence type="ECO:0000256" key="2">
    <source>
        <dbReference type="ARBA" id="ARBA00004447"/>
    </source>
</evidence>
<dbReference type="InterPro" id="IPR036291">
    <property type="entry name" value="NAD(P)-bd_dom_sf"/>
</dbReference>
<dbReference type="AlphaFoldDB" id="B3S5Z6"/>
<evidence type="ECO:0000313" key="20">
    <source>
        <dbReference type="Proteomes" id="UP000009022"/>
    </source>
</evidence>
<evidence type="ECO:0000256" key="3">
    <source>
        <dbReference type="ARBA" id="ARBA00005100"/>
    </source>
</evidence>
<evidence type="ECO:0000256" key="1">
    <source>
        <dbReference type="ARBA" id="ARBA00001911"/>
    </source>
</evidence>
<dbReference type="InParanoid" id="B3S5Z6"/>
<organism evidence="19 20">
    <name type="scientific">Trichoplax adhaerens</name>
    <name type="common">Trichoplax reptans</name>
    <dbReference type="NCBI Taxonomy" id="10228"/>
    <lineage>
        <taxon>Eukaryota</taxon>
        <taxon>Metazoa</taxon>
        <taxon>Placozoa</taxon>
        <taxon>Uniplacotomia</taxon>
        <taxon>Trichoplacea</taxon>
        <taxon>Trichoplacidae</taxon>
        <taxon>Trichoplax</taxon>
    </lineage>
</organism>
<proteinExistence type="inferred from homology"/>
<dbReference type="KEGG" id="tad:TRIADDRAFT_29937"/>
<keyword evidence="14" id="KW-0325">Glycoprotein</keyword>
<evidence type="ECO:0000256" key="8">
    <source>
        <dbReference type="ARBA" id="ARBA00022793"/>
    </source>
</evidence>
<evidence type="ECO:0000256" key="13">
    <source>
        <dbReference type="ARBA" id="ARBA00023136"/>
    </source>
</evidence>
<dbReference type="GeneID" id="6756850"/>
<evidence type="ECO:0000313" key="19">
    <source>
        <dbReference type="EMBL" id="EDV22002.1"/>
    </source>
</evidence>
<evidence type="ECO:0000256" key="9">
    <source>
        <dbReference type="ARBA" id="ARBA00022968"/>
    </source>
</evidence>
<keyword evidence="8" id="KW-0210">Decarboxylase</keyword>
<evidence type="ECO:0000256" key="17">
    <source>
        <dbReference type="ARBA" id="ARBA00049410"/>
    </source>
</evidence>
<dbReference type="FunCoup" id="B3S5Z6">
    <property type="interactions" value="1280"/>
</dbReference>
<protein>
    <recommendedName>
        <fullName evidence="6">UDP-glucuronic acid decarboxylase 1</fullName>
        <ecNumber evidence="5">4.1.1.35</ecNumber>
    </recommendedName>
    <alternativeName>
        <fullName evidence="16">UDP-glucuronate decarboxylase 1</fullName>
    </alternativeName>
</protein>
<dbReference type="PhylomeDB" id="B3S5Z6"/>
<accession>B3S5Z6</accession>
<evidence type="ECO:0000256" key="4">
    <source>
        <dbReference type="ARBA" id="ARBA00007505"/>
    </source>
</evidence>
<dbReference type="OrthoDB" id="331544at2759"/>
<dbReference type="STRING" id="10228.B3S5Z6"/>